<dbReference type="Proteomes" id="UP000326169">
    <property type="component" value="Unassembled WGS sequence"/>
</dbReference>
<accession>A0A5M3T3J3</accession>
<evidence type="ECO:0000313" key="2">
    <source>
        <dbReference type="Proteomes" id="UP000326169"/>
    </source>
</evidence>
<protein>
    <recommendedName>
        <fullName evidence="3">Phage tail protein</fullName>
    </recommendedName>
</protein>
<comment type="caution">
    <text evidence="1">The sequence shown here is derived from an EMBL/GenBank/DDBJ whole genome shotgun (WGS) entry which is preliminary data.</text>
</comment>
<proteinExistence type="predicted"/>
<sequence length="185" mass="20132">MSSAAPVFTTTATRYQIDFRNDTVGNIVQNAYIKSMAALTYEGKVAGGDKALGSGRKGRRVRQSTIAGYETNPSMTIETYISDDPNDASRQLFAWFKACLPPEEGGEGKWSQYRASGSVVLYSPDGEEVLRWNLERAWPKKYSIADMDSTSGDLAVETYEIVAEMITKEVAMGGQVGSMRSGAAV</sequence>
<dbReference type="EMBL" id="BIMW01000016">
    <property type="protein sequence ID" value="GCE92450.1"/>
    <property type="molecule type" value="Genomic_DNA"/>
</dbReference>
<dbReference type="InterPro" id="IPR011747">
    <property type="entry name" value="CHP02241"/>
</dbReference>
<dbReference type="InterPro" id="IPR010667">
    <property type="entry name" value="Phage_T4_Gp19"/>
</dbReference>
<dbReference type="PANTHER" id="PTHR38009:SF1">
    <property type="entry name" value="CONSERVED HYPOTHETICAL PHAGE TAIL PROTEIN"/>
    <property type="match status" value="1"/>
</dbReference>
<dbReference type="GeneID" id="301681454"/>
<keyword evidence="2" id="KW-1185">Reference proteome</keyword>
<gene>
    <name evidence="1" type="ORF">NIES46_04900</name>
</gene>
<name>A0A5M3T3J3_LIMPL</name>
<organism evidence="1 2">
    <name type="scientific">Limnospira platensis NIES-46</name>
    <dbReference type="NCBI Taxonomy" id="1236695"/>
    <lineage>
        <taxon>Bacteria</taxon>
        <taxon>Bacillati</taxon>
        <taxon>Cyanobacteriota</taxon>
        <taxon>Cyanophyceae</taxon>
        <taxon>Oscillatoriophycideae</taxon>
        <taxon>Oscillatoriales</taxon>
        <taxon>Sirenicapillariaceae</taxon>
        <taxon>Limnospira</taxon>
    </lineage>
</organism>
<dbReference type="RefSeq" id="WP_006617730.1">
    <property type="nucleotide sequence ID" value="NZ_BIMW01000016.1"/>
</dbReference>
<reference evidence="1 2" key="1">
    <citation type="journal article" date="2019" name="J Genomics">
        <title>The Draft Genome of a Hydrogen-producing Cyanobacterium, Arthrospira platensis NIES-46.</title>
        <authorList>
            <person name="Suzuki S."/>
            <person name="Yamaguchi H."/>
            <person name="Kawachi M."/>
        </authorList>
    </citation>
    <scope>NUCLEOTIDE SEQUENCE [LARGE SCALE GENOMIC DNA]</scope>
    <source>
        <strain evidence="1 2">NIES-46</strain>
    </source>
</reference>
<evidence type="ECO:0000313" key="1">
    <source>
        <dbReference type="EMBL" id="GCE92450.1"/>
    </source>
</evidence>
<dbReference type="Pfam" id="PF06841">
    <property type="entry name" value="Phage_T4_gp19"/>
    <property type="match status" value="1"/>
</dbReference>
<evidence type="ECO:0008006" key="3">
    <source>
        <dbReference type="Google" id="ProtNLM"/>
    </source>
</evidence>
<dbReference type="PANTHER" id="PTHR38009">
    <property type="entry name" value="CONSERVED HYPOTHETICAL PHAGE TAIL PROTEIN"/>
    <property type="match status" value="1"/>
</dbReference>